<keyword evidence="2" id="KW-1185">Reference proteome</keyword>
<dbReference type="Proteomes" id="UP001241926">
    <property type="component" value="Unassembled WGS sequence"/>
</dbReference>
<protein>
    <recommendedName>
        <fullName evidence="3">Secreted protein</fullName>
    </recommendedName>
</protein>
<evidence type="ECO:0008006" key="3">
    <source>
        <dbReference type="Google" id="ProtNLM"/>
    </source>
</evidence>
<accession>A0ABT7J2Z6</accession>
<name>A0ABT7J2Z6_9ACTN</name>
<comment type="caution">
    <text evidence="1">The sequence shown here is derived from an EMBL/GenBank/DDBJ whole genome shotgun (WGS) entry which is preliminary data.</text>
</comment>
<evidence type="ECO:0000313" key="1">
    <source>
        <dbReference type="EMBL" id="MDL2077938.1"/>
    </source>
</evidence>
<evidence type="ECO:0000313" key="2">
    <source>
        <dbReference type="Proteomes" id="UP001241926"/>
    </source>
</evidence>
<dbReference type="RefSeq" id="WP_285433200.1">
    <property type="nucleotide sequence ID" value="NZ_JASJUS010000013.1"/>
</dbReference>
<organism evidence="1 2">
    <name type="scientific">Streptomyces fuscus</name>
    <dbReference type="NCBI Taxonomy" id="3048495"/>
    <lineage>
        <taxon>Bacteria</taxon>
        <taxon>Bacillati</taxon>
        <taxon>Actinomycetota</taxon>
        <taxon>Actinomycetes</taxon>
        <taxon>Kitasatosporales</taxon>
        <taxon>Streptomycetaceae</taxon>
        <taxon>Streptomyces</taxon>
    </lineage>
</organism>
<sequence>MLAKSQAGPPIEWTRMSPSTRKRNCARVAALLTTAVLALGPMAPSASADGRDGLLGLDGSGEGLNINFDIAQTVWTVLVSTALKPLCLNGADSPKDAFIICPVTDEAVDASWGIGGVPNTP</sequence>
<proteinExistence type="predicted"/>
<dbReference type="EMBL" id="JASJUS010000013">
    <property type="protein sequence ID" value="MDL2077938.1"/>
    <property type="molecule type" value="Genomic_DNA"/>
</dbReference>
<gene>
    <name evidence="1" type="ORF">QNN03_16000</name>
</gene>
<reference evidence="1 2" key="1">
    <citation type="submission" date="2023-05" db="EMBL/GenBank/DDBJ databases">
        <title>Streptomyces fuscus sp. nov., a brown-black pigment producing actinomyces isolated from dry sand of Sea duck farm.</title>
        <authorList>
            <person name="Xie J."/>
            <person name="Shen N."/>
        </authorList>
    </citation>
    <scope>NUCLEOTIDE SEQUENCE [LARGE SCALE GENOMIC DNA]</scope>
    <source>
        <strain evidence="1 2">GXMU-J15</strain>
    </source>
</reference>